<accession>M4V616</accession>
<dbReference type="AlphaFoldDB" id="M4V616"/>
<sequence length="90" mass="10635">MILSEDRQYHLAHIVTDKVWGDDIVDFSDDDLALKAAKIAIIAFVKEDMEIDKKAREKVASLKRNVVEGTREWEILYKKYYEEERNRYGV</sequence>
<dbReference type="HOGENOM" id="CLU_187465_0_0_7"/>
<protein>
    <recommendedName>
        <fullName evidence="3">DUF507 domain-containing protein</fullName>
    </recommendedName>
</protein>
<dbReference type="RefSeq" id="WP_015469297.1">
    <property type="nucleotide sequence ID" value="NC_020813.1"/>
</dbReference>
<dbReference type="EMBL" id="CP003537">
    <property type="protein sequence ID" value="AGH94807.1"/>
    <property type="molecule type" value="Genomic_DNA"/>
</dbReference>
<proteinExistence type="predicted"/>
<reference evidence="1 2" key="1">
    <citation type="journal article" date="2013" name="ISME J.">
        <title>By their genes ye shall know them: genomic signatures of predatory bacteria.</title>
        <authorList>
            <person name="Pasternak Z."/>
            <person name="Pietrokovski S."/>
            <person name="Rotem O."/>
            <person name="Gophna U."/>
            <person name="Lurie-Weinberger M.N."/>
            <person name="Jurkevitch E."/>
        </authorList>
    </citation>
    <scope>NUCLEOTIDE SEQUENCE [LARGE SCALE GENOMIC DNA]</scope>
    <source>
        <strain evidence="1 2">JSS</strain>
    </source>
</reference>
<dbReference type="STRING" id="1184267.A11Q_587"/>
<dbReference type="OrthoDB" id="13157at2"/>
<name>M4V616_9BACT</name>
<dbReference type="KEGG" id="bex:A11Q_587"/>
<organism evidence="1 2">
    <name type="scientific">Pseudobdellovibrio exovorus JSS</name>
    <dbReference type="NCBI Taxonomy" id="1184267"/>
    <lineage>
        <taxon>Bacteria</taxon>
        <taxon>Pseudomonadati</taxon>
        <taxon>Bdellovibrionota</taxon>
        <taxon>Bdellovibrionia</taxon>
        <taxon>Bdellovibrionales</taxon>
        <taxon>Pseudobdellovibrionaceae</taxon>
        <taxon>Pseudobdellovibrio</taxon>
    </lineage>
</organism>
<evidence type="ECO:0000313" key="1">
    <source>
        <dbReference type="EMBL" id="AGH94807.1"/>
    </source>
</evidence>
<dbReference type="InterPro" id="IPR007463">
    <property type="entry name" value="DUF507"/>
</dbReference>
<dbReference type="PATRIC" id="fig|1184267.3.peg.597"/>
<evidence type="ECO:0000313" key="2">
    <source>
        <dbReference type="Proteomes" id="UP000012040"/>
    </source>
</evidence>
<evidence type="ECO:0008006" key="3">
    <source>
        <dbReference type="Google" id="ProtNLM"/>
    </source>
</evidence>
<dbReference type="Proteomes" id="UP000012040">
    <property type="component" value="Chromosome"/>
</dbReference>
<keyword evidence="2" id="KW-1185">Reference proteome</keyword>
<dbReference type="eggNOG" id="COG2952">
    <property type="taxonomic scope" value="Bacteria"/>
</dbReference>
<gene>
    <name evidence="1" type="ORF">A11Q_587</name>
</gene>
<dbReference type="Pfam" id="PF04368">
    <property type="entry name" value="DUF507"/>
    <property type="match status" value="1"/>
</dbReference>